<proteinExistence type="predicted"/>
<protein>
    <submittedName>
        <fullName evidence="1">Uncharacterized protein</fullName>
    </submittedName>
</protein>
<sequence>MQDYVGLRTTWISIWQIIPHMKNNMRGPPLQVSSNLLHPNHIIFIRASYFEFALV</sequence>
<reference evidence="1" key="2">
    <citation type="journal article" date="2015" name="Data Brief">
        <title>Shoot transcriptome of the giant reed, Arundo donax.</title>
        <authorList>
            <person name="Barrero R.A."/>
            <person name="Guerrero F.D."/>
            <person name="Moolhuijzen P."/>
            <person name="Goolsby J.A."/>
            <person name="Tidwell J."/>
            <person name="Bellgard S.E."/>
            <person name="Bellgard M.I."/>
        </authorList>
    </citation>
    <scope>NUCLEOTIDE SEQUENCE</scope>
    <source>
        <tissue evidence="1">Shoot tissue taken approximately 20 cm above the soil surface</tissue>
    </source>
</reference>
<organism evidence="1">
    <name type="scientific">Arundo donax</name>
    <name type="common">Giant reed</name>
    <name type="synonym">Donax arundinaceus</name>
    <dbReference type="NCBI Taxonomy" id="35708"/>
    <lineage>
        <taxon>Eukaryota</taxon>
        <taxon>Viridiplantae</taxon>
        <taxon>Streptophyta</taxon>
        <taxon>Embryophyta</taxon>
        <taxon>Tracheophyta</taxon>
        <taxon>Spermatophyta</taxon>
        <taxon>Magnoliopsida</taxon>
        <taxon>Liliopsida</taxon>
        <taxon>Poales</taxon>
        <taxon>Poaceae</taxon>
        <taxon>PACMAD clade</taxon>
        <taxon>Arundinoideae</taxon>
        <taxon>Arundineae</taxon>
        <taxon>Arundo</taxon>
    </lineage>
</organism>
<evidence type="ECO:0000313" key="1">
    <source>
        <dbReference type="EMBL" id="JAD58265.1"/>
    </source>
</evidence>
<reference evidence="1" key="1">
    <citation type="submission" date="2014-09" db="EMBL/GenBank/DDBJ databases">
        <authorList>
            <person name="Magalhaes I.L.F."/>
            <person name="Oliveira U."/>
            <person name="Santos F.R."/>
            <person name="Vidigal T.H.D.A."/>
            <person name="Brescovit A.D."/>
            <person name="Santos A.J."/>
        </authorList>
    </citation>
    <scope>NUCLEOTIDE SEQUENCE</scope>
    <source>
        <tissue evidence="1">Shoot tissue taken approximately 20 cm above the soil surface</tissue>
    </source>
</reference>
<name>A0A0A9BAM6_ARUDO</name>
<dbReference type="AlphaFoldDB" id="A0A0A9BAM6"/>
<accession>A0A0A9BAM6</accession>
<dbReference type="EMBL" id="GBRH01239630">
    <property type="protein sequence ID" value="JAD58265.1"/>
    <property type="molecule type" value="Transcribed_RNA"/>
</dbReference>